<dbReference type="AlphaFoldDB" id="A0A829QN21"/>
<comment type="caution">
    <text evidence="1">The sequence shown here is derived from an EMBL/GenBank/DDBJ whole genome shotgun (WGS) entry which is preliminary data.</text>
</comment>
<dbReference type="EMBL" id="JAOH01000002">
    <property type="protein sequence ID" value="EUA64000.1"/>
    <property type="molecule type" value="Genomic_DNA"/>
</dbReference>
<reference evidence="1 2" key="1">
    <citation type="submission" date="2013-12" db="EMBL/GenBank/DDBJ databases">
        <authorList>
            <person name="Zelazny A."/>
            <person name="Olivier K."/>
            <person name="Holland S."/>
            <person name="Lenaerts A."/>
            <person name="Ordway D."/>
            <person name="DeGroote M.A."/>
            <person name="Parker T."/>
            <person name="Sizemore C."/>
            <person name="Tallon L.J."/>
            <person name="Sadzewicz L.K."/>
            <person name="Sengamalay N."/>
            <person name="Fraser C.M."/>
            <person name="Hine E."/>
            <person name="Shefchek K.A."/>
            <person name="Das S.P."/>
            <person name="Tettelin H."/>
        </authorList>
    </citation>
    <scope>NUCLEOTIDE SEQUENCE [LARGE SCALE GENOMIC DNA]</scope>
    <source>
        <strain evidence="1 2">1948</strain>
    </source>
</reference>
<accession>A0A829QN21</accession>
<protein>
    <submittedName>
        <fullName evidence="1">Uncharacterized protein</fullName>
    </submittedName>
</protein>
<name>A0A829QN21_9MYCO</name>
<sequence>MTTAETRREALAAQLLNQPRPDNILGVLEQRDAIDRVAGVENDDVAQRLITLALSVDDETMVRALLHGAYRYRWHHAVAAYAEGRPENATAAMELWQLTAKDE</sequence>
<gene>
    <name evidence="1" type="ORF">I542_4165</name>
</gene>
<dbReference type="Proteomes" id="UP000021210">
    <property type="component" value="Unassembled WGS sequence"/>
</dbReference>
<organism evidence="1 2">
    <name type="scientific">Mycobacteroides abscessus 1948</name>
    <dbReference type="NCBI Taxonomy" id="1299323"/>
    <lineage>
        <taxon>Bacteria</taxon>
        <taxon>Bacillati</taxon>
        <taxon>Actinomycetota</taxon>
        <taxon>Actinomycetes</taxon>
        <taxon>Mycobacteriales</taxon>
        <taxon>Mycobacteriaceae</taxon>
        <taxon>Mycobacteroides</taxon>
        <taxon>Mycobacteroides abscessus</taxon>
    </lineage>
</organism>
<evidence type="ECO:0000313" key="2">
    <source>
        <dbReference type="Proteomes" id="UP000021210"/>
    </source>
</evidence>
<evidence type="ECO:0000313" key="1">
    <source>
        <dbReference type="EMBL" id="EUA64000.1"/>
    </source>
</evidence>
<proteinExistence type="predicted"/>